<dbReference type="AlphaFoldDB" id="A0A8H6JZX4"/>
<gene>
    <name evidence="3" type="ORF">CMUS01_11311</name>
</gene>
<organism evidence="3 4">
    <name type="scientific">Colletotrichum musicola</name>
    <dbReference type="NCBI Taxonomy" id="2175873"/>
    <lineage>
        <taxon>Eukaryota</taxon>
        <taxon>Fungi</taxon>
        <taxon>Dikarya</taxon>
        <taxon>Ascomycota</taxon>
        <taxon>Pezizomycotina</taxon>
        <taxon>Sordariomycetes</taxon>
        <taxon>Hypocreomycetidae</taxon>
        <taxon>Glomerellales</taxon>
        <taxon>Glomerellaceae</taxon>
        <taxon>Colletotrichum</taxon>
        <taxon>Colletotrichum orchidearum species complex</taxon>
    </lineage>
</organism>
<evidence type="ECO:0000313" key="3">
    <source>
        <dbReference type="EMBL" id="KAF6821865.1"/>
    </source>
</evidence>
<proteinExistence type="predicted"/>
<keyword evidence="2" id="KW-0812">Transmembrane</keyword>
<feature type="transmembrane region" description="Helical" evidence="2">
    <location>
        <begin position="545"/>
        <end position="566"/>
    </location>
</feature>
<reference evidence="3" key="1">
    <citation type="journal article" date="2020" name="Phytopathology">
        <title>Genome Sequence Resources of Colletotrichum truncatum, C. plurivorum, C. musicola, and C. sojae: Four Species Pathogenic to Soybean (Glycine max).</title>
        <authorList>
            <person name="Rogerio F."/>
            <person name="Boufleur T.R."/>
            <person name="Ciampi-Guillardi M."/>
            <person name="Sukno S.A."/>
            <person name="Thon M.R."/>
            <person name="Massola Junior N.S."/>
            <person name="Baroncelli R."/>
        </authorList>
    </citation>
    <scope>NUCLEOTIDE SEQUENCE</scope>
    <source>
        <strain evidence="3">LFN0074</strain>
    </source>
</reference>
<feature type="region of interest" description="Disordered" evidence="1">
    <location>
        <begin position="1"/>
        <end position="147"/>
    </location>
</feature>
<comment type="caution">
    <text evidence="3">The sequence shown here is derived from an EMBL/GenBank/DDBJ whole genome shotgun (WGS) entry which is preliminary data.</text>
</comment>
<feature type="region of interest" description="Disordered" evidence="1">
    <location>
        <begin position="193"/>
        <end position="278"/>
    </location>
</feature>
<evidence type="ECO:0000313" key="4">
    <source>
        <dbReference type="Proteomes" id="UP000639643"/>
    </source>
</evidence>
<feature type="compositionally biased region" description="Polar residues" evidence="1">
    <location>
        <begin position="61"/>
        <end position="80"/>
    </location>
</feature>
<feature type="transmembrane region" description="Helical" evidence="2">
    <location>
        <begin position="516"/>
        <end position="539"/>
    </location>
</feature>
<evidence type="ECO:0000256" key="1">
    <source>
        <dbReference type="SAM" id="MobiDB-lite"/>
    </source>
</evidence>
<evidence type="ECO:0000256" key="2">
    <source>
        <dbReference type="SAM" id="Phobius"/>
    </source>
</evidence>
<sequence>MMRDHPSSPRQGSPAPAQAPRTLSDELGDFMSSSDDYDDDYESHRAEEEEEEEEEEDMETPMSSRKSSQSEGYFDQNNNTDFEHTEESDATENEAERGDLFDARPFPDFSTVRKFPRFEDEDACESRPATATSQNPRAPPFRRSSTCPVITPDFLSSAAEEVVRIMPGQAEYMKRMVAGWREIQRRSSVSAIQQVASEHSATAGRGERARPRTAPSVHPPVVNFASFPRTVPERVEEDVEELPPMQEEEEPPREEVSRPSTPSERSEPETEERQAEKVETTLDELRAFAKQRASAAMLSSPQEQSEKFAVAERCIDAIGRVYDRKRRERGRRRRRLGVKCVAALVRICEMFASEGPDGGAYRFEPVLEGFGSDADDEDEEEERFPRPSPITRAWCEEQSDLTAVGSGDYFFAEGGEKMRVPASPTKDPYDDRRHAALVEQAKAELATLLAEAEAERRTPFEERHSRVVYAVEAYLARLSEMEASHDAEFRWHDEMKAFHAAMGSSRRVLASSEPGAAMALVASLSFCFIPIATVLWYVTEPTTTWMLWRIFIPIGCYFLLLAGFYVDQKTAHDALYEEMVPREAREMRKRQRRERELLQGAHEKALQRLHSAE</sequence>
<dbReference type="OrthoDB" id="4847742at2759"/>
<feature type="compositionally biased region" description="Acidic residues" evidence="1">
    <location>
        <begin position="235"/>
        <end position="252"/>
    </location>
</feature>
<name>A0A8H6JZX4_9PEZI</name>
<evidence type="ECO:0008006" key="5">
    <source>
        <dbReference type="Google" id="ProtNLM"/>
    </source>
</evidence>
<keyword evidence="2" id="KW-1133">Transmembrane helix</keyword>
<dbReference type="Proteomes" id="UP000639643">
    <property type="component" value="Unassembled WGS sequence"/>
</dbReference>
<keyword evidence="2" id="KW-0472">Membrane</keyword>
<keyword evidence="4" id="KW-1185">Reference proteome</keyword>
<dbReference type="EMBL" id="WIGM01000567">
    <property type="protein sequence ID" value="KAF6821865.1"/>
    <property type="molecule type" value="Genomic_DNA"/>
</dbReference>
<feature type="compositionally biased region" description="Acidic residues" evidence="1">
    <location>
        <begin position="48"/>
        <end position="59"/>
    </location>
</feature>
<accession>A0A8H6JZX4</accession>
<feature type="compositionally biased region" description="Basic and acidic residues" evidence="1">
    <location>
        <begin position="264"/>
        <end position="278"/>
    </location>
</feature>
<protein>
    <recommendedName>
        <fullName evidence="5">Transmembrane protein</fullName>
    </recommendedName>
</protein>